<evidence type="ECO:0000313" key="3">
    <source>
        <dbReference type="Proteomes" id="UP000714618"/>
    </source>
</evidence>
<dbReference type="AlphaFoldDB" id="A0A9N8PAM2"/>
<reference evidence="2" key="1">
    <citation type="submission" date="2020-06" db="EMBL/GenBank/DDBJ databases">
        <authorList>
            <person name="Onetto C."/>
        </authorList>
    </citation>
    <scope>NUCLEOTIDE SEQUENCE</scope>
</reference>
<proteinExistence type="predicted"/>
<accession>A0A9N8PAM2</accession>
<protein>
    <recommendedName>
        <fullName evidence="1">Obg-like GTPase YGR210-like G4 motif-containing domain-containing protein</fullName>
    </recommendedName>
</protein>
<dbReference type="Gene3D" id="3.40.50.300">
    <property type="entry name" value="P-loop containing nucleotide triphosphate hydrolases"/>
    <property type="match status" value="1"/>
</dbReference>
<keyword evidence="3" id="KW-1185">Reference proteome</keyword>
<dbReference type="OrthoDB" id="545683at2759"/>
<evidence type="ECO:0000313" key="2">
    <source>
        <dbReference type="EMBL" id="CAD0089006.1"/>
    </source>
</evidence>
<feature type="domain" description="Obg-like GTPase YGR210-like G4 motif-containing" evidence="1">
    <location>
        <begin position="51"/>
        <end position="170"/>
    </location>
</feature>
<dbReference type="Proteomes" id="UP000714618">
    <property type="component" value="Unassembled WGS sequence"/>
</dbReference>
<gene>
    <name evidence="2" type="ORF">AWRI4233_LOCUS2020</name>
</gene>
<dbReference type="SUPFAM" id="SSF52540">
    <property type="entry name" value="P-loop containing nucleoside triphosphate hydrolases"/>
    <property type="match status" value="1"/>
</dbReference>
<evidence type="ECO:0000259" key="1">
    <source>
        <dbReference type="Pfam" id="PF08438"/>
    </source>
</evidence>
<dbReference type="InterPro" id="IPR027417">
    <property type="entry name" value="P-loop_NTPase"/>
</dbReference>
<dbReference type="InterPro" id="IPR013646">
    <property type="entry name" value="YGR210-like_G4"/>
</dbReference>
<name>A0A9N8PAM2_9PEZI</name>
<sequence length="201" mass="22257">MAIKGNAVDTLQGQFSGYGATKQIINRTLDKLQLKEPLEDWSDETFPTVIALNKIDHPDADKNVAKIAKLNDPNTLVLCSAISEVFLRRLAKQGFVKYQEGSEFVDTKEDLIEAGEPDGGGLKELDEKLQNRIENLRDLVLYRFGSTGVNQVLTRAAELLGLTPVFPVRNISTFSSGDGREGGVFRDCVLVKKYVCYSKLC</sequence>
<comment type="caution">
    <text evidence="2">The sequence shown here is derived from an EMBL/GenBank/DDBJ whole genome shotgun (WGS) entry which is preliminary data.</text>
</comment>
<organism evidence="2 3">
    <name type="scientific">Aureobasidium mustum</name>
    <dbReference type="NCBI Taxonomy" id="2773714"/>
    <lineage>
        <taxon>Eukaryota</taxon>
        <taxon>Fungi</taxon>
        <taxon>Dikarya</taxon>
        <taxon>Ascomycota</taxon>
        <taxon>Pezizomycotina</taxon>
        <taxon>Dothideomycetes</taxon>
        <taxon>Dothideomycetidae</taxon>
        <taxon>Dothideales</taxon>
        <taxon>Saccotheciaceae</taxon>
        <taxon>Aureobasidium</taxon>
    </lineage>
</organism>
<dbReference type="Pfam" id="PF08438">
    <property type="entry name" value="YGR210-like_G4"/>
    <property type="match status" value="1"/>
</dbReference>
<dbReference type="EMBL" id="CAIJEO010000003">
    <property type="protein sequence ID" value="CAD0089006.1"/>
    <property type="molecule type" value="Genomic_DNA"/>
</dbReference>